<dbReference type="AlphaFoldDB" id="A0A5C2RKY5"/>
<dbReference type="Pfam" id="PF18803">
    <property type="entry name" value="CxC2"/>
    <property type="match status" value="1"/>
</dbReference>
<evidence type="ECO:0000313" key="2">
    <source>
        <dbReference type="EMBL" id="RPD52318.1"/>
    </source>
</evidence>
<feature type="non-terminal residue" evidence="2">
    <location>
        <position position="1"/>
    </location>
</feature>
<keyword evidence="3" id="KW-1185">Reference proteome</keyword>
<proteinExistence type="predicted"/>
<gene>
    <name evidence="2" type="ORF">L227DRAFT_514992</name>
</gene>
<evidence type="ECO:0000259" key="1">
    <source>
        <dbReference type="Pfam" id="PF18803"/>
    </source>
</evidence>
<name>A0A5C2RKY5_9APHY</name>
<dbReference type="STRING" id="1328759.A0A5C2RKY5"/>
<dbReference type="Proteomes" id="UP000313359">
    <property type="component" value="Unassembled WGS sequence"/>
</dbReference>
<dbReference type="OrthoDB" id="2757329at2759"/>
<organism evidence="2 3">
    <name type="scientific">Lentinus tigrinus ALCF2SS1-6</name>
    <dbReference type="NCBI Taxonomy" id="1328759"/>
    <lineage>
        <taxon>Eukaryota</taxon>
        <taxon>Fungi</taxon>
        <taxon>Dikarya</taxon>
        <taxon>Basidiomycota</taxon>
        <taxon>Agaricomycotina</taxon>
        <taxon>Agaricomycetes</taxon>
        <taxon>Polyporales</taxon>
        <taxon>Polyporaceae</taxon>
        <taxon>Lentinus</taxon>
    </lineage>
</organism>
<dbReference type="InterPro" id="IPR041457">
    <property type="entry name" value="CxC2_KDZ-assoc"/>
</dbReference>
<feature type="domain" description="CxC2-like cysteine cluster KDZ transposase-associated" evidence="1">
    <location>
        <begin position="47"/>
        <end position="154"/>
    </location>
</feature>
<reference evidence="2" key="1">
    <citation type="journal article" date="2018" name="Genome Biol. Evol.">
        <title>Genomics and development of Lentinus tigrinus, a white-rot wood-decaying mushroom with dimorphic fruiting bodies.</title>
        <authorList>
            <person name="Wu B."/>
            <person name="Xu Z."/>
            <person name="Knudson A."/>
            <person name="Carlson A."/>
            <person name="Chen N."/>
            <person name="Kovaka S."/>
            <person name="LaButti K."/>
            <person name="Lipzen A."/>
            <person name="Pennachio C."/>
            <person name="Riley R."/>
            <person name="Schakwitz W."/>
            <person name="Umezawa K."/>
            <person name="Ohm R.A."/>
            <person name="Grigoriev I.V."/>
            <person name="Nagy L.G."/>
            <person name="Gibbons J."/>
            <person name="Hibbett D."/>
        </authorList>
    </citation>
    <scope>NUCLEOTIDE SEQUENCE [LARGE SCALE GENOMIC DNA]</scope>
    <source>
        <strain evidence="2">ALCF2SS1-6</strain>
    </source>
</reference>
<evidence type="ECO:0000313" key="3">
    <source>
        <dbReference type="Proteomes" id="UP000313359"/>
    </source>
</evidence>
<sequence length="175" mass="20246">RMRCFDCFRQPHLCMPCASLAHQLSPFHRLLEWEMQAGFWKKLTRADLRIRLHYGHNGQPCPRRRSAFREVLVVHDRGMTKIPVALCSCRDSRAPLKKGKKRPLPGNGSWPGSWDMPRTVYTVDVLRQYHLLTLQAHTTVHDFHAYLRRTTDNVALHLVPVCSPELRLKASLTGT</sequence>
<protein>
    <recommendedName>
        <fullName evidence="1">CxC2-like cysteine cluster KDZ transposase-associated domain-containing protein</fullName>
    </recommendedName>
</protein>
<accession>A0A5C2RKY5</accession>
<dbReference type="EMBL" id="ML122374">
    <property type="protein sequence ID" value="RPD52318.1"/>
    <property type="molecule type" value="Genomic_DNA"/>
</dbReference>